<dbReference type="InterPro" id="IPR051332">
    <property type="entry name" value="Fosfomycin_Res_Enzymes"/>
</dbReference>
<protein>
    <submittedName>
        <fullName evidence="2">VOC family protein</fullName>
    </submittedName>
</protein>
<dbReference type="PANTHER" id="PTHR36113">
    <property type="entry name" value="LYASE, PUTATIVE-RELATED-RELATED"/>
    <property type="match status" value="1"/>
</dbReference>
<dbReference type="RefSeq" id="WP_117536564.1">
    <property type="nucleotide sequence ID" value="NZ_CP060636.1"/>
</dbReference>
<dbReference type="PROSITE" id="PS51819">
    <property type="entry name" value="VOC"/>
    <property type="match status" value="1"/>
</dbReference>
<feature type="domain" description="VOC" evidence="1">
    <location>
        <begin position="2"/>
        <end position="119"/>
    </location>
</feature>
<dbReference type="AlphaFoldDB" id="A0A7G9GKH2"/>
<dbReference type="KEGG" id="ehn:H9Q80_13685"/>
<keyword evidence="3" id="KW-1185">Reference proteome</keyword>
<dbReference type="EMBL" id="CP060636">
    <property type="protein sequence ID" value="QNM11304.1"/>
    <property type="molecule type" value="Genomic_DNA"/>
</dbReference>
<evidence type="ECO:0000259" key="1">
    <source>
        <dbReference type="PROSITE" id="PS51819"/>
    </source>
</evidence>
<reference evidence="2 3" key="1">
    <citation type="submission" date="2020-08" db="EMBL/GenBank/DDBJ databases">
        <authorList>
            <person name="Liu C."/>
            <person name="Sun Q."/>
        </authorList>
    </citation>
    <scope>NUCLEOTIDE SEQUENCE [LARGE SCALE GENOMIC DNA]</scope>
    <source>
        <strain evidence="2 3">NSJ-61</strain>
    </source>
</reference>
<proteinExistence type="predicted"/>
<gene>
    <name evidence="2" type="ORF">H9Q80_13685</name>
</gene>
<dbReference type="Gene3D" id="3.10.180.10">
    <property type="entry name" value="2,3-Dihydroxybiphenyl 1,2-Dioxygenase, domain 1"/>
    <property type="match status" value="1"/>
</dbReference>
<evidence type="ECO:0000313" key="2">
    <source>
        <dbReference type="EMBL" id="QNM11304.1"/>
    </source>
</evidence>
<dbReference type="InterPro" id="IPR004360">
    <property type="entry name" value="Glyas_Fos-R_dOase_dom"/>
</dbReference>
<dbReference type="InterPro" id="IPR029068">
    <property type="entry name" value="Glyas_Bleomycin-R_OHBP_Dase"/>
</dbReference>
<dbReference type="Pfam" id="PF00903">
    <property type="entry name" value="Glyoxalase"/>
    <property type="match status" value="1"/>
</dbReference>
<dbReference type="Proteomes" id="UP000515856">
    <property type="component" value="Chromosome"/>
</dbReference>
<dbReference type="SUPFAM" id="SSF54593">
    <property type="entry name" value="Glyoxalase/Bleomycin resistance protein/Dihydroxybiphenyl dioxygenase"/>
    <property type="match status" value="1"/>
</dbReference>
<dbReference type="PANTHER" id="PTHR36113:SF3">
    <property type="entry name" value="SLL5075 PROTEIN"/>
    <property type="match status" value="1"/>
</dbReference>
<evidence type="ECO:0000313" key="3">
    <source>
        <dbReference type="Proteomes" id="UP000515856"/>
    </source>
</evidence>
<sequence length="121" mass="13815">MKLNYITIMVKDIEKSVMFYEKLVGLKVIRKMHPGDGKIVFMANGQDETMLELIHFDDTESVSVKGMVMSFTSQIPLEMLREKVEKAGYTPTDIIDQGPKPKYFRVNDPDGIVVEISIDEK</sequence>
<dbReference type="InterPro" id="IPR037523">
    <property type="entry name" value="VOC_core"/>
</dbReference>
<accession>A0A7G9GKH2</accession>
<organism evidence="2 3">
    <name type="scientific">[Eubacterium] hominis</name>
    <dbReference type="NCBI Taxonomy" id="2764325"/>
    <lineage>
        <taxon>Bacteria</taxon>
        <taxon>Bacillati</taxon>
        <taxon>Bacillota</taxon>
        <taxon>Erysipelotrichia</taxon>
        <taxon>Erysipelotrichales</taxon>
        <taxon>Erysipelotrichaceae</taxon>
        <taxon>Amedibacillus</taxon>
    </lineage>
</organism>
<name>A0A7G9GKH2_9FIRM</name>